<dbReference type="RefSeq" id="WP_155554374.1">
    <property type="nucleotide sequence ID" value="NZ_BMJD01000004.1"/>
</dbReference>
<keyword evidence="3" id="KW-1185">Reference proteome</keyword>
<gene>
    <name evidence="2" type="ORF">GCM10011409_09540</name>
</gene>
<dbReference type="Proteomes" id="UP000621492">
    <property type="component" value="Unassembled WGS sequence"/>
</dbReference>
<evidence type="ECO:0000256" key="1">
    <source>
        <dbReference type="SAM" id="MobiDB-lite"/>
    </source>
</evidence>
<feature type="region of interest" description="Disordered" evidence="1">
    <location>
        <begin position="1"/>
        <end position="51"/>
    </location>
</feature>
<reference evidence="2" key="2">
    <citation type="submission" date="2020-09" db="EMBL/GenBank/DDBJ databases">
        <authorList>
            <person name="Sun Q."/>
            <person name="Zhou Y."/>
        </authorList>
    </citation>
    <scope>NUCLEOTIDE SEQUENCE</scope>
    <source>
        <strain evidence="2">CGMCC 1.15454</strain>
    </source>
</reference>
<proteinExistence type="predicted"/>
<dbReference type="EMBL" id="BMJD01000004">
    <property type="protein sequence ID" value="GGB34193.1"/>
    <property type="molecule type" value="Genomic_DNA"/>
</dbReference>
<feature type="compositionally biased region" description="Basic residues" evidence="1">
    <location>
        <begin position="1"/>
        <end position="11"/>
    </location>
</feature>
<dbReference type="AlphaFoldDB" id="A0A9W5TWB5"/>
<comment type="caution">
    <text evidence="2">The sequence shown here is derived from an EMBL/GenBank/DDBJ whole genome shotgun (WGS) entry which is preliminary data.</text>
</comment>
<accession>A0A9W5TWB5</accession>
<name>A0A9W5TWB5_9BACI</name>
<evidence type="ECO:0000313" key="3">
    <source>
        <dbReference type="Proteomes" id="UP000621492"/>
    </source>
</evidence>
<feature type="compositionally biased region" description="Polar residues" evidence="1">
    <location>
        <begin position="23"/>
        <end position="39"/>
    </location>
</feature>
<protein>
    <submittedName>
        <fullName evidence="2">Uncharacterized protein</fullName>
    </submittedName>
</protein>
<evidence type="ECO:0000313" key="2">
    <source>
        <dbReference type="EMBL" id="GGB34193.1"/>
    </source>
</evidence>
<organism evidence="2 3">
    <name type="scientific">Lentibacillus populi</name>
    <dbReference type="NCBI Taxonomy" id="1827502"/>
    <lineage>
        <taxon>Bacteria</taxon>
        <taxon>Bacillati</taxon>
        <taxon>Bacillota</taxon>
        <taxon>Bacilli</taxon>
        <taxon>Bacillales</taxon>
        <taxon>Bacillaceae</taxon>
        <taxon>Lentibacillus</taxon>
    </lineage>
</organism>
<sequence length="51" mass="6048">MDKNKGNKKHSKEQLGKVKPYQEINNEITSKNELKQMQPTPQPQDFEEIDY</sequence>
<reference evidence="2" key="1">
    <citation type="journal article" date="2014" name="Int. J. Syst. Evol. Microbiol.">
        <title>Complete genome sequence of Corynebacterium casei LMG S-19264T (=DSM 44701T), isolated from a smear-ripened cheese.</title>
        <authorList>
            <consortium name="US DOE Joint Genome Institute (JGI-PGF)"/>
            <person name="Walter F."/>
            <person name="Albersmeier A."/>
            <person name="Kalinowski J."/>
            <person name="Ruckert C."/>
        </authorList>
    </citation>
    <scope>NUCLEOTIDE SEQUENCE</scope>
    <source>
        <strain evidence="2">CGMCC 1.15454</strain>
    </source>
</reference>